<dbReference type="AlphaFoldDB" id="K3YXP5"/>
<reference evidence="3" key="1">
    <citation type="journal article" date="2012" name="Nat. Biotechnol.">
        <title>Reference genome sequence of the model plant Setaria.</title>
        <authorList>
            <person name="Bennetzen J.L."/>
            <person name="Schmutz J."/>
            <person name="Wang H."/>
            <person name="Percifield R."/>
            <person name="Hawkins J."/>
            <person name="Pontaroli A.C."/>
            <person name="Estep M."/>
            <person name="Feng L."/>
            <person name="Vaughn J.N."/>
            <person name="Grimwood J."/>
            <person name="Jenkins J."/>
            <person name="Barry K."/>
            <person name="Lindquist E."/>
            <person name="Hellsten U."/>
            <person name="Deshpande S."/>
            <person name="Wang X."/>
            <person name="Wu X."/>
            <person name="Mitros T."/>
            <person name="Triplett J."/>
            <person name="Yang X."/>
            <person name="Ye C.Y."/>
            <person name="Mauro-Herrera M."/>
            <person name="Wang L."/>
            <person name="Li P."/>
            <person name="Sharma M."/>
            <person name="Sharma R."/>
            <person name="Ronald P.C."/>
            <person name="Panaud O."/>
            <person name="Kellogg E.A."/>
            <person name="Brutnell T.P."/>
            <person name="Doust A.N."/>
            <person name="Tuskan G.A."/>
            <person name="Rokhsar D."/>
            <person name="Devos K.M."/>
        </authorList>
    </citation>
    <scope>NUCLEOTIDE SEQUENCE [LARGE SCALE GENOMIC DNA]</scope>
    <source>
        <strain evidence="3">cv. Yugu1</strain>
    </source>
</reference>
<accession>K3YXP5</accession>
<proteinExistence type="predicted"/>
<name>K3YXP5_SETIT</name>
<keyword evidence="3" id="KW-1185">Reference proteome</keyword>
<dbReference type="InParanoid" id="K3YXP5"/>
<protein>
    <recommendedName>
        <fullName evidence="1">F-box protein AT5G49610-like beta-propeller domain-containing protein</fullName>
    </recommendedName>
</protein>
<dbReference type="Gramene" id="KQL29203">
    <property type="protein sequence ID" value="KQL29203"/>
    <property type="gene ID" value="SETIT_019041mg"/>
</dbReference>
<reference evidence="2" key="2">
    <citation type="submission" date="2018-08" db="UniProtKB">
        <authorList>
            <consortium name="EnsemblPlants"/>
        </authorList>
    </citation>
    <scope>IDENTIFICATION</scope>
    <source>
        <strain evidence="2">Yugu1</strain>
    </source>
</reference>
<evidence type="ECO:0000313" key="2">
    <source>
        <dbReference type="EnsemblPlants" id="KQL29203"/>
    </source>
</evidence>
<dbReference type="InterPro" id="IPR056594">
    <property type="entry name" value="AT5G49610-like_b-prop"/>
</dbReference>
<feature type="domain" description="F-box protein AT5G49610-like beta-propeller" evidence="1">
    <location>
        <begin position="6"/>
        <end position="30"/>
    </location>
</feature>
<dbReference type="EMBL" id="AGNK02000184">
    <property type="status" value="NOT_ANNOTATED_CDS"/>
    <property type="molecule type" value="Genomic_DNA"/>
</dbReference>
<dbReference type="Pfam" id="PF23635">
    <property type="entry name" value="Beta-prop_AT5G49610-like"/>
    <property type="match status" value="1"/>
</dbReference>
<dbReference type="Proteomes" id="UP000004995">
    <property type="component" value="Unassembled WGS sequence"/>
</dbReference>
<sequence>MVRSGCRANGSKIDLVHVKELQICIWIHSSSMCFP</sequence>
<dbReference type="HOGENOM" id="CLU_3369311_0_0_1"/>
<organism evidence="2 3">
    <name type="scientific">Setaria italica</name>
    <name type="common">Foxtail millet</name>
    <name type="synonym">Panicum italicum</name>
    <dbReference type="NCBI Taxonomy" id="4555"/>
    <lineage>
        <taxon>Eukaryota</taxon>
        <taxon>Viridiplantae</taxon>
        <taxon>Streptophyta</taxon>
        <taxon>Embryophyta</taxon>
        <taxon>Tracheophyta</taxon>
        <taxon>Spermatophyta</taxon>
        <taxon>Magnoliopsida</taxon>
        <taxon>Liliopsida</taxon>
        <taxon>Poales</taxon>
        <taxon>Poaceae</taxon>
        <taxon>PACMAD clade</taxon>
        <taxon>Panicoideae</taxon>
        <taxon>Panicodae</taxon>
        <taxon>Paniceae</taxon>
        <taxon>Cenchrinae</taxon>
        <taxon>Setaria</taxon>
    </lineage>
</organism>
<evidence type="ECO:0000259" key="1">
    <source>
        <dbReference type="Pfam" id="PF23635"/>
    </source>
</evidence>
<dbReference type="EnsemblPlants" id="KQL29203">
    <property type="protein sequence ID" value="KQL29203"/>
    <property type="gene ID" value="SETIT_019041mg"/>
</dbReference>
<evidence type="ECO:0000313" key="3">
    <source>
        <dbReference type="Proteomes" id="UP000004995"/>
    </source>
</evidence>